<comment type="caution">
    <text evidence="6">The sequence shown here is derived from an EMBL/GenBank/DDBJ whole genome shotgun (WGS) entry which is preliminary data.</text>
</comment>
<gene>
    <name evidence="6" type="ORF">Tco_0874804</name>
</gene>
<dbReference type="Pfam" id="PF03732">
    <property type="entry name" value="Retrotrans_gag"/>
    <property type="match status" value="1"/>
</dbReference>
<sequence length="1098" mass="124153">MSWRHPDSAIDDPKPPVGSYNREDVRRLSVHVVKLRDMPEGVLVLSGLSRVWKSQTCDPVLRGANGNGVGEVMEAPFFSVPPAAADTLIPDPTLKDLAAGTLTPYLVPSDAEHPRDQPLPTDASPTALSPGYVADSDPDEDPEEDPEEDHADYPSRGMREEHLALADSSAAPVADPVPLAGDTEAFETDESAPTPRSTASPPLLLLSTSHRTDVLEAEMLPENLFTYSRSQFRESGGSSTDGARETAKPYSRGLTPPSRAWIRLQRTEEFQVRFEEAYDDRAYLRARVNTLFRDRPYHRHTTLALDREAVYARIAWTGSEERSTAIEAHKMPPKRRTTRATPATMTAPTTTVTDAQLQALIDQGIAAALTERDASRSRDGDNNHATVLLQVRLSSASCTLQECLDGWNSHSKGPVGQDVAYHADVRGTDLLAYNQRFQELALMCDRMFPEESAKVERYVGSLPDMIHGSVKASKPQSMQEAIEFATEMMDKKMLTAAERQAENKRKFEDTSRNNQNQQQPFKRNNVARAYTAGPGDKKPYGGIKPLLGEEPNIPSQIEDYVRSTTRLRVLLKERPKHEEHLKLILELLKKEQLYAKFSKCEFWIPKVQFLGHVIDSQGIHVDPAKIESVKDWASPKSAMEIHQFLGLAGYYRRFIEGFSKIAKPMTKLTQKKVKFDWGDKAETAFQLIKHKLCSAPILALPEGNEDFIVYCDASIKGLGAVLMQREKVIAYASRQLKIHEKNYTTHDLELGAVEKNNKAITVQGLSDDYWFGPSQANLEAQIEARKPENLESEDVRGMLIENSKDQEKPKKEKLEPRVDGTLCLNNRSWLPCYGDLRTLIMHESYKSKYSVHPGSDKIYQDMKQLYWWPNMKADIATYVSKCLTCLRVKAEHQKPSALLVQPEISSIEVGQYQPWILSETPKDRRSTEGVVELTQWFERMETVFRISNCSVDNQIKFSTCILLAGALTWWNSHVRIVGQDVAYAMTWTDLRKKMTDKYCPRNEMKKLKVKLWNLKVKDKVERYVGGLPDMIQGSVVASKPKTMQEATEMASGLMDKNINTIAERQAENKWKFENTSRNNQNHQRQENKRQNCNISHFQ</sequence>
<feature type="compositionally biased region" description="Polar residues" evidence="2">
    <location>
        <begin position="512"/>
        <end position="522"/>
    </location>
</feature>
<evidence type="ECO:0000256" key="2">
    <source>
        <dbReference type="SAM" id="MobiDB-lite"/>
    </source>
</evidence>
<evidence type="ECO:0000313" key="7">
    <source>
        <dbReference type="Proteomes" id="UP001151760"/>
    </source>
</evidence>
<evidence type="ECO:0000259" key="3">
    <source>
        <dbReference type="Pfam" id="PF03732"/>
    </source>
</evidence>
<dbReference type="Gene3D" id="3.30.70.270">
    <property type="match status" value="2"/>
</dbReference>
<protein>
    <submittedName>
        <fullName evidence="6">Reverse transcriptase domain-containing protein</fullName>
    </submittedName>
</protein>
<evidence type="ECO:0000256" key="1">
    <source>
        <dbReference type="ARBA" id="ARBA00023268"/>
    </source>
</evidence>
<evidence type="ECO:0000259" key="4">
    <source>
        <dbReference type="Pfam" id="PF17919"/>
    </source>
</evidence>
<accession>A0ABQ5BRB4</accession>
<dbReference type="SUPFAM" id="SSF56672">
    <property type="entry name" value="DNA/RNA polymerases"/>
    <property type="match status" value="1"/>
</dbReference>
<dbReference type="InterPro" id="IPR041588">
    <property type="entry name" value="Integrase_H2C2"/>
</dbReference>
<dbReference type="Proteomes" id="UP001151760">
    <property type="component" value="Unassembled WGS sequence"/>
</dbReference>
<feature type="domain" description="Reverse transcriptase/retrotransposon-derived protein RNase H-like" evidence="4">
    <location>
        <begin position="677"/>
        <end position="753"/>
    </location>
</feature>
<evidence type="ECO:0000313" key="6">
    <source>
        <dbReference type="EMBL" id="GJT16098.1"/>
    </source>
</evidence>
<feature type="domain" description="Integrase zinc-binding" evidence="5">
    <location>
        <begin position="835"/>
        <end position="890"/>
    </location>
</feature>
<dbReference type="PANTHER" id="PTHR37984">
    <property type="entry name" value="PROTEIN CBG26694"/>
    <property type="match status" value="1"/>
</dbReference>
<keyword evidence="6" id="KW-0808">Transferase</keyword>
<feature type="non-terminal residue" evidence="6">
    <location>
        <position position="1098"/>
    </location>
</feature>
<dbReference type="PANTHER" id="PTHR37984:SF5">
    <property type="entry name" value="PROTEIN NYNRIN-LIKE"/>
    <property type="match status" value="1"/>
</dbReference>
<dbReference type="EMBL" id="BQNB010013448">
    <property type="protein sequence ID" value="GJT16098.1"/>
    <property type="molecule type" value="Genomic_DNA"/>
</dbReference>
<dbReference type="InterPro" id="IPR041577">
    <property type="entry name" value="RT_RNaseH_2"/>
</dbReference>
<dbReference type="GO" id="GO:0003964">
    <property type="term" value="F:RNA-directed DNA polymerase activity"/>
    <property type="evidence" value="ECO:0007669"/>
    <property type="project" value="UniProtKB-KW"/>
</dbReference>
<evidence type="ECO:0000259" key="5">
    <source>
        <dbReference type="Pfam" id="PF17921"/>
    </source>
</evidence>
<feature type="region of interest" description="Disordered" evidence="2">
    <location>
        <begin position="106"/>
        <end position="154"/>
    </location>
</feature>
<feature type="region of interest" description="Disordered" evidence="2">
    <location>
        <begin position="1"/>
        <end position="21"/>
    </location>
</feature>
<feature type="domain" description="Retrotransposon gag" evidence="3">
    <location>
        <begin position="966"/>
        <end position="1025"/>
    </location>
</feature>
<feature type="region of interest" description="Disordered" evidence="2">
    <location>
        <begin position="231"/>
        <end position="252"/>
    </location>
</feature>
<name>A0ABQ5BRB4_9ASTR</name>
<dbReference type="Pfam" id="PF17921">
    <property type="entry name" value="Integrase_H2C2"/>
    <property type="match status" value="1"/>
</dbReference>
<dbReference type="InterPro" id="IPR043502">
    <property type="entry name" value="DNA/RNA_pol_sf"/>
</dbReference>
<dbReference type="Pfam" id="PF17919">
    <property type="entry name" value="RT_RNaseH_2"/>
    <property type="match status" value="1"/>
</dbReference>
<feature type="region of interest" description="Disordered" evidence="2">
    <location>
        <begin position="497"/>
        <end position="542"/>
    </location>
</feature>
<dbReference type="InterPro" id="IPR005162">
    <property type="entry name" value="Retrotrans_gag_dom"/>
</dbReference>
<feature type="compositionally biased region" description="Basic and acidic residues" evidence="2">
    <location>
        <begin position="497"/>
        <end position="511"/>
    </location>
</feature>
<feature type="region of interest" description="Disordered" evidence="2">
    <location>
        <begin position="1074"/>
        <end position="1098"/>
    </location>
</feature>
<keyword evidence="6" id="KW-0695">RNA-directed DNA polymerase</keyword>
<dbReference type="InterPro" id="IPR043128">
    <property type="entry name" value="Rev_trsase/Diguanyl_cyclase"/>
</dbReference>
<feature type="compositionally biased region" description="Acidic residues" evidence="2">
    <location>
        <begin position="136"/>
        <end position="150"/>
    </location>
</feature>
<keyword evidence="6" id="KW-0548">Nucleotidyltransferase</keyword>
<reference evidence="6" key="1">
    <citation type="journal article" date="2022" name="Int. J. Mol. Sci.">
        <title>Draft Genome of Tanacetum Coccineum: Genomic Comparison of Closely Related Tanacetum-Family Plants.</title>
        <authorList>
            <person name="Yamashiro T."/>
            <person name="Shiraishi A."/>
            <person name="Nakayama K."/>
            <person name="Satake H."/>
        </authorList>
    </citation>
    <scope>NUCLEOTIDE SEQUENCE</scope>
</reference>
<dbReference type="Gene3D" id="1.10.340.70">
    <property type="match status" value="1"/>
</dbReference>
<feature type="compositionally biased region" description="Basic and acidic residues" evidence="2">
    <location>
        <begin position="1"/>
        <end position="14"/>
    </location>
</feature>
<dbReference type="InterPro" id="IPR050951">
    <property type="entry name" value="Retrovirus_Pol_polyprotein"/>
</dbReference>
<keyword evidence="7" id="KW-1185">Reference proteome</keyword>
<organism evidence="6 7">
    <name type="scientific">Tanacetum coccineum</name>
    <dbReference type="NCBI Taxonomy" id="301880"/>
    <lineage>
        <taxon>Eukaryota</taxon>
        <taxon>Viridiplantae</taxon>
        <taxon>Streptophyta</taxon>
        <taxon>Embryophyta</taxon>
        <taxon>Tracheophyta</taxon>
        <taxon>Spermatophyta</taxon>
        <taxon>Magnoliopsida</taxon>
        <taxon>eudicotyledons</taxon>
        <taxon>Gunneridae</taxon>
        <taxon>Pentapetalae</taxon>
        <taxon>asterids</taxon>
        <taxon>campanulids</taxon>
        <taxon>Asterales</taxon>
        <taxon>Asteraceae</taxon>
        <taxon>Asteroideae</taxon>
        <taxon>Anthemideae</taxon>
        <taxon>Anthemidinae</taxon>
        <taxon>Tanacetum</taxon>
    </lineage>
</organism>
<proteinExistence type="predicted"/>
<keyword evidence="1" id="KW-0511">Multifunctional enzyme</keyword>
<reference evidence="6" key="2">
    <citation type="submission" date="2022-01" db="EMBL/GenBank/DDBJ databases">
        <authorList>
            <person name="Yamashiro T."/>
            <person name="Shiraishi A."/>
            <person name="Satake H."/>
            <person name="Nakayama K."/>
        </authorList>
    </citation>
    <scope>NUCLEOTIDE SEQUENCE</scope>
</reference>